<proteinExistence type="predicted"/>
<dbReference type="AlphaFoldDB" id="A0AAV7VXI0"/>
<evidence type="ECO:0000313" key="2">
    <source>
        <dbReference type="EMBL" id="KAJ1205332.1"/>
    </source>
</evidence>
<dbReference type="EMBL" id="JANPWB010000002">
    <property type="protein sequence ID" value="KAJ1205332.1"/>
    <property type="molecule type" value="Genomic_DNA"/>
</dbReference>
<comment type="caution">
    <text evidence="2">The sequence shown here is derived from an EMBL/GenBank/DDBJ whole genome shotgun (WGS) entry which is preliminary data.</text>
</comment>
<dbReference type="Proteomes" id="UP001066276">
    <property type="component" value="Chromosome 1_2"/>
</dbReference>
<organism evidence="2 3">
    <name type="scientific">Pleurodeles waltl</name>
    <name type="common">Iberian ribbed newt</name>
    <dbReference type="NCBI Taxonomy" id="8319"/>
    <lineage>
        <taxon>Eukaryota</taxon>
        <taxon>Metazoa</taxon>
        <taxon>Chordata</taxon>
        <taxon>Craniata</taxon>
        <taxon>Vertebrata</taxon>
        <taxon>Euteleostomi</taxon>
        <taxon>Amphibia</taxon>
        <taxon>Batrachia</taxon>
        <taxon>Caudata</taxon>
        <taxon>Salamandroidea</taxon>
        <taxon>Salamandridae</taxon>
        <taxon>Pleurodelinae</taxon>
        <taxon>Pleurodeles</taxon>
    </lineage>
</organism>
<protein>
    <submittedName>
        <fullName evidence="2">Uncharacterized protein</fullName>
    </submittedName>
</protein>
<feature type="region of interest" description="Disordered" evidence="1">
    <location>
        <begin position="48"/>
        <end position="87"/>
    </location>
</feature>
<reference evidence="2" key="1">
    <citation type="journal article" date="2022" name="bioRxiv">
        <title>Sequencing and chromosome-scale assembly of the giantPleurodeles waltlgenome.</title>
        <authorList>
            <person name="Brown T."/>
            <person name="Elewa A."/>
            <person name="Iarovenko S."/>
            <person name="Subramanian E."/>
            <person name="Araus A.J."/>
            <person name="Petzold A."/>
            <person name="Susuki M."/>
            <person name="Suzuki K.-i.T."/>
            <person name="Hayashi T."/>
            <person name="Toyoda A."/>
            <person name="Oliveira C."/>
            <person name="Osipova E."/>
            <person name="Leigh N.D."/>
            <person name="Simon A."/>
            <person name="Yun M.H."/>
        </authorList>
    </citation>
    <scope>NUCLEOTIDE SEQUENCE</scope>
    <source>
        <strain evidence="2">20211129_DDA</strain>
        <tissue evidence="2">Liver</tissue>
    </source>
</reference>
<sequence length="112" mass="13017">MDRTETLRVGVLPRLDEDIILGTDYEDFPSLLEKAGQEHLLGTWWEEAPSGLDKEEPKEARVTLSRRQNREQRHSYAQKSLPQNGHEVARNVYTFTGDFRRNQNEDPSLKHA</sequence>
<gene>
    <name evidence="2" type="ORF">NDU88_000767</name>
</gene>
<accession>A0AAV7VXI0</accession>
<evidence type="ECO:0000256" key="1">
    <source>
        <dbReference type="SAM" id="MobiDB-lite"/>
    </source>
</evidence>
<evidence type="ECO:0000313" key="3">
    <source>
        <dbReference type="Proteomes" id="UP001066276"/>
    </source>
</evidence>
<feature type="compositionally biased region" description="Basic and acidic residues" evidence="1">
    <location>
        <begin position="52"/>
        <end position="61"/>
    </location>
</feature>
<keyword evidence="3" id="KW-1185">Reference proteome</keyword>
<name>A0AAV7VXI0_PLEWA</name>